<feature type="transmembrane region" description="Helical" evidence="8">
    <location>
        <begin position="88"/>
        <end position="110"/>
    </location>
</feature>
<evidence type="ECO:0000256" key="5">
    <source>
        <dbReference type="ARBA" id="ARBA00022692"/>
    </source>
</evidence>
<dbReference type="AlphaFoldDB" id="E8V888"/>
<dbReference type="GO" id="GO:0016763">
    <property type="term" value="F:pentosyltransferase activity"/>
    <property type="evidence" value="ECO:0007669"/>
    <property type="project" value="TreeGrafter"/>
</dbReference>
<evidence type="ECO:0000256" key="7">
    <source>
        <dbReference type="ARBA" id="ARBA00023136"/>
    </source>
</evidence>
<sequence>MILPAALLLLGAALRLWFVLRHSVIQGDSNLYSEIAQNWVQAHTYGFSTDTDYIRPTLIRLPGYPIFLVFCRALFSHWVGPDSFVPAMLLQVFLDLASCVLIACTVRSLLQSRMEERIARRGFLLVLAISCLCPFTANYTATPLAEPLVLFTISAAIYSLERWNSVFRSTGKSFNRYLYLLAASLASSLLLRPDQALLAAALLPALLWMNLYPQTKENAVAPPVVLADALESRLRRRLYSTPLKLPTRSVFAPAIVVLLLTLLPLVPWTIRNERTFHVFQPIAPHYATDPGEPIDLGFQRWYRSWAIDFASTEYFYWKYPDEPIDIAQLPDRAFDSEAQYDQTADLIADSNNAVHFHRDIDARFNQLAQERIAANPLRYYVLLPVARLGNMLFHPRTELLPYDLIWWRYRWHHQQTLISWAFALLNLAYIVAAVYAWPRLRALSPPLAWAVLAFFLLRCCLLLTLDNAEQRYTMEFYPLFFLLIPLLLLRVRPEHREPAVSQ</sequence>
<accession>E8V888</accession>
<keyword evidence="2" id="KW-1003">Cell membrane</keyword>
<evidence type="ECO:0000256" key="4">
    <source>
        <dbReference type="ARBA" id="ARBA00022679"/>
    </source>
</evidence>
<keyword evidence="7 8" id="KW-0472">Membrane</keyword>
<proteinExistence type="predicted"/>
<feature type="transmembrane region" description="Helical" evidence="8">
    <location>
        <begin position="417"/>
        <end position="437"/>
    </location>
</feature>
<organism evidence="9 10">
    <name type="scientific">Terriglobus saanensis (strain ATCC BAA-1853 / DSM 23119 / SP1PR4)</name>
    <dbReference type="NCBI Taxonomy" id="401053"/>
    <lineage>
        <taxon>Bacteria</taxon>
        <taxon>Pseudomonadati</taxon>
        <taxon>Acidobacteriota</taxon>
        <taxon>Terriglobia</taxon>
        <taxon>Terriglobales</taxon>
        <taxon>Acidobacteriaceae</taxon>
        <taxon>Terriglobus</taxon>
    </lineage>
</organism>
<dbReference type="PANTHER" id="PTHR33908:SF11">
    <property type="entry name" value="MEMBRANE PROTEIN"/>
    <property type="match status" value="1"/>
</dbReference>
<evidence type="ECO:0000256" key="6">
    <source>
        <dbReference type="ARBA" id="ARBA00022989"/>
    </source>
</evidence>
<dbReference type="GO" id="GO:0009103">
    <property type="term" value="P:lipopolysaccharide biosynthetic process"/>
    <property type="evidence" value="ECO:0007669"/>
    <property type="project" value="UniProtKB-ARBA"/>
</dbReference>
<dbReference type="eggNOG" id="COG1807">
    <property type="taxonomic scope" value="Bacteria"/>
</dbReference>
<feature type="transmembrane region" description="Helical" evidence="8">
    <location>
        <begin position="250"/>
        <end position="270"/>
    </location>
</feature>
<evidence type="ECO:0008006" key="11">
    <source>
        <dbReference type="Google" id="ProtNLM"/>
    </source>
</evidence>
<evidence type="ECO:0000256" key="1">
    <source>
        <dbReference type="ARBA" id="ARBA00004651"/>
    </source>
</evidence>
<keyword evidence="6 8" id="KW-1133">Transmembrane helix</keyword>
<feature type="transmembrane region" description="Helical" evidence="8">
    <location>
        <begin position="122"/>
        <end position="141"/>
    </location>
</feature>
<keyword evidence="10" id="KW-1185">Reference proteome</keyword>
<dbReference type="HOGENOM" id="CLU_578618_0_0_0"/>
<protein>
    <recommendedName>
        <fullName evidence="11">Glycosyltransferase RgtA/B/C/D-like domain-containing protein</fullName>
    </recommendedName>
</protein>
<keyword evidence="3" id="KW-0328">Glycosyltransferase</keyword>
<name>E8V888_TERSS</name>
<gene>
    <name evidence="9" type="ordered locus">AciPR4_0958</name>
</gene>
<evidence type="ECO:0000256" key="8">
    <source>
        <dbReference type="SAM" id="Phobius"/>
    </source>
</evidence>
<dbReference type="STRING" id="401053.AciPR4_0958"/>
<evidence type="ECO:0000256" key="2">
    <source>
        <dbReference type="ARBA" id="ARBA00022475"/>
    </source>
</evidence>
<comment type="subcellular location">
    <subcellularLocation>
        <location evidence="1">Cell membrane</location>
        <topology evidence="1">Multi-pass membrane protein</topology>
    </subcellularLocation>
</comment>
<dbReference type="PANTHER" id="PTHR33908">
    <property type="entry name" value="MANNOSYLTRANSFERASE YKCB-RELATED"/>
    <property type="match status" value="1"/>
</dbReference>
<feature type="transmembrane region" description="Helical" evidence="8">
    <location>
        <begin position="443"/>
        <end position="464"/>
    </location>
</feature>
<keyword evidence="5 8" id="KW-0812">Transmembrane</keyword>
<dbReference type="EMBL" id="CP002467">
    <property type="protein sequence ID" value="ADV81791.1"/>
    <property type="molecule type" value="Genomic_DNA"/>
</dbReference>
<dbReference type="InterPro" id="IPR050297">
    <property type="entry name" value="LipidA_mod_glycosyltrf_83"/>
</dbReference>
<evidence type="ECO:0000313" key="10">
    <source>
        <dbReference type="Proteomes" id="UP000006844"/>
    </source>
</evidence>
<reference evidence="9 10" key="1">
    <citation type="journal article" date="2012" name="Stand. Genomic Sci.">
        <title>Complete genome sequence of Terriglobus saanensis type strain SP1PR4(T), an Acidobacteria from tundra soil.</title>
        <authorList>
            <person name="Rawat S.R."/>
            <person name="Mannisto M.K."/>
            <person name="Starovoytov V."/>
            <person name="Goodwin L."/>
            <person name="Nolan M."/>
            <person name="Hauser L."/>
            <person name="Land M."/>
            <person name="Davenport K.W."/>
            <person name="Woyke T."/>
            <person name="Haggblom M.M."/>
        </authorList>
    </citation>
    <scope>NUCLEOTIDE SEQUENCE</scope>
    <source>
        <strain evidence="10">ATCC BAA-1853 / DSM 23119 / SP1PR4</strain>
    </source>
</reference>
<evidence type="ECO:0000256" key="3">
    <source>
        <dbReference type="ARBA" id="ARBA00022676"/>
    </source>
</evidence>
<evidence type="ECO:0000313" key="9">
    <source>
        <dbReference type="EMBL" id="ADV81791.1"/>
    </source>
</evidence>
<keyword evidence="4" id="KW-0808">Transferase</keyword>
<dbReference type="GO" id="GO:0005886">
    <property type="term" value="C:plasma membrane"/>
    <property type="evidence" value="ECO:0007669"/>
    <property type="project" value="UniProtKB-SubCell"/>
</dbReference>
<dbReference type="KEGG" id="tsa:AciPR4_0958"/>
<dbReference type="Proteomes" id="UP000006844">
    <property type="component" value="Chromosome"/>
</dbReference>